<dbReference type="PANTHER" id="PTHR46246">
    <property type="entry name" value="GUANOSINE-3',5'-BIS(DIPHOSPHATE) 3'-PYROPHOSPHOHYDROLASE MESH1"/>
    <property type="match status" value="1"/>
</dbReference>
<proteinExistence type="predicted"/>
<reference evidence="1 2" key="1">
    <citation type="submission" date="2020-08" db="EMBL/GenBank/DDBJ databases">
        <title>Genome sequencing of Purple Non-Sulfur Bacteria from various extreme environments.</title>
        <authorList>
            <person name="Mayer M."/>
        </authorList>
    </citation>
    <scope>NUCLEOTIDE SEQUENCE [LARGE SCALE GENOMIC DNA]</scope>
    <source>
        <strain evidence="1 2">JA131</strain>
    </source>
</reference>
<dbReference type="GO" id="GO:0008893">
    <property type="term" value="F:guanosine-3',5'-bis(diphosphate) 3'-diphosphatase activity"/>
    <property type="evidence" value="ECO:0007669"/>
    <property type="project" value="TreeGrafter"/>
</dbReference>
<keyword evidence="1" id="KW-0378">Hydrolase</keyword>
<name>A0A7W6W7Z0_9PROT</name>
<keyword evidence="2" id="KW-1185">Reference proteome</keyword>
<dbReference type="PANTHER" id="PTHR46246:SF1">
    <property type="entry name" value="GUANOSINE-3',5'-BIS(DIPHOSPHATE) 3'-PYROPHOSPHOHYDROLASE MESH1"/>
    <property type="match status" value="1"/>
</dbReference>
<sequence>MSSPWSQEHYIRAYRFAAEAHWNGTLRQHVPGTDLPYLLHFSLVAMEVIAGLATETDVDGDLAVQCALLHDTLEDTAIGYGDVVAAFGVPVADGVRALSKDPAIGRGLPSPERKQQQMADSLARIRAQPRAVWMVKLADRITNLQPPPAFWSRDKIDRYRDEAHAILVALDGGCPALEARLRQKIAAYG</sequence>
<dbReference type="SUPFAM" id="SSF109604">
    <property type="entry name" value="HD-domain/PDEase-like"/>
    <property type="match status" value="1"/>
</dbReference>
<dbReference type="Pfam" id="PF13328">
    <property type="entry name" value="HD_4"/>
    <property type="match status" value="1"/>
</dbReference>
<comment type="caution">
    <text evidence="1">The sequence shown here is derived from an EMBL/GenBank/DDBJ whole genome shotgun (WGS) entry which is preliminary data.</text>
</comment>
<dbReference type="InterPro" id="IPR052194">
    <property type="entry name" value="MESH1"/>
</dbReference>
<organism evidence="1 2">
    <name type="scientific">Roseospira visakhapatnamensis</name>
    <dbReference type="NCBI Taxonomy" id="390880"/>
    <lineage>
        <taxon>Bacteria</taxon>
        <taxon>Pseudomonadati</taxon>
        <taxon>Pseudomonadota</taxon>
        <taxon>Alphaproteobacteria</taxon>
        <taxon>Rhodospirillales</taxon>
        <taxon>Rhodospirillaceae</taxon>
        <taxon>Roseospira</taxon>
    </lineage>
</organism>
<evidence type="ECO:0000313" key="2">
    <source>
        <dbReference type="Proteomes" id="UP000554286"/>
    </source>
</evidence>
<dbReference type="RefSeq" id="WP_184042057.1">
    <property type="nucleotide sequence ID" value="NZ_JACIGK010000001.1"/>
</dbReference>
<accession>A0A7W6W7Z0</accession>
<evidence type="ECO:0000313" key="1">
    <source>
        <dbReference type="EMBL" id="MBB4264410.1"/>
    </source>
</evidence>
<gene>
    <name evidence="1" type="ORF">GGD89_000016</name>
</gene>
<dbReference type="Proteomes" id="UP000554286">
    <property type="component" value="Unassembled WGS sequence"/>
</dbReference>
<protein>
    <submittedName>
        <fullName evidence="1">(P)ppGpp synthase/HD superfamily hydrolase</fullName>
    </submittedName>
</protein>
<dbReference type="Gene3D" id="1.10.3210.10">
    <property type="entry name" value="Hypothetical protein af1432"/>
    <property type="match status" value="1"/>
</dbReference>
<dbReference type="EMBL" id="JACIGK010000001">
    <property type="protein sequence ID" value="MBB4264410.1"/>
    <property type="molecule type" value="Genomic_DNA"/>
</dbReference>
<dbReference type="AlphaFoldDB" id="A0A7W6W7Z0"/>